<keyword evidence="2" id="KW-1185">Reference proteome</keyword>
<dbReference type="InterPro" id="IPR007485">
    <property type="entry name" value="LPS_assembly_LptE"/>
</dbReference>
<dbReference type="AlphaFoldDB" id="A0A1H1NS39"/>
<evidence type="ECO:0000313" key="2">
    <source>
        <dbReference type="Proteomes" id="UP000199679"/>
    </source>
</evidence>
<accession>A0A1H1NS39</accession>
<dbReference type="OrthoDB" id="9790776at2"/>
<dbReference type="Pfam" id="PF04390">
    <property type="entry name" value="LptE"/>
    <property type="match status" value="1"/>
</dbReference>
<dbReference type="GO" id="GO:0019867">
    <property type="term" value="C:outer membrane"/>
    <property type="evidence" value="ECO:0007669"/>
    <property type="project" value="InterPro"/>
</dbReference>
<dbReference type="GO" id="GO:0043165">
    <property type="term" value="P:Gram-negative-bacterium-type cell outer membrane assembly"/>
    <property type="evidence" value="ECO:0007669"/>
    <property type="project" value="InterPro"/>
</dbReference>
<name>A0A1H1NS39_MUCMA</name>
<gene>
    <name evidence="1" type="ORF">SAMN05216490_0383</name>
</gene>
<reference evidence="1 2" key="1">
    <citation type="submission" date="2016-10" db="EMBL/GenBank/DDBJ databases">
        <authorList>
            <person name="de Groot N.N."/>
        </authorList>
    </citation>
    <scope>NUCLEOTIDE SEQUENCE [LARGE SCALE GENOMIC DNA]</scope>
    <source>
        <strain evidence="1 2">MP1X4</strain>
    </source>
</reference>
<dbReference type="EMBL" id="LT629740">
    <property type="protein sequence ID" value="SDS01595.1"/>
    <property type="molecule type" value="Genomic_DNA"/>
</dbReference>
<protein>
    <submittedName>
        <fullName evidence="1">Lipopolysaccharide-assembly</fullName>
    </submittedName>
</protein>
<evidence type="ECO:0000313" key="1">
    <source>
        <dbReference type="EMBL" id="SDS01595.1"/>
    </source>
</evidence>
<organism evidence="1 2">
    <name type="scientific">Mucilaginibacter mallensis</name>
    <dbReference type="NCBI Taxonomy" id="652787"/>
    <lineage>
        <taxon>Bacteria</taxon>
        <taxon>Pseudomonadati</taxon>
        <taxon>Bacteroidota</taxon>
        <taxon>Sphingobacteriia</taxon>
        <taxon>Sphingobacteriales</taxon>
        <taxon>Sphingobacteriaceae</taxon>
        <taxon>Mucilaginibacter</taxon>
    </lineage>
</organism>
<dbReference type="STRING" id="652787.SAMN05216490_0383"/>
<sequence length="172" mass="18431">MKKILGIFVAVSFLVFVLPSCSFTLNGASTVGLKTIYVGYFDNNAPFVVSNLSQNFTEALKARIRSTTNLNIIQNQQADAVLTGTITGYSIAPVSIQATTGNTAPIAGASALTITVEVKYVNNVDKKLSYEQSFSEPGNFTGDLTGSKQDNLITTLNLALTEDIFNKAFASW</sequence>
<proteinExistence type="predicted"/>
<dbReference type="RefSeq" id="WP_091368379.1">
    <property type="nucleotide sequence ID" value="NZ_LT629740.1"/>
</dbReference>
<dbReference type="Proteomes" id="UP000199679">
    <property type="component" value="Chromosome I"/>
</dbReference>